<dbReference type="GO" id="GO:0051082">
    <property type="term" value="F:unfolded protein binding"/>
    <property type="evidence" value="ECO:0007669"/>
    <property type="project" value="InterPro"/>
</dbReference>
<dbReference type="AlphaFoldDB" id="A0A0G3WIX3"/>
<evidence type="ECO:0000256" key="2">
    <source>
        <dbReference type="ARBA" id="ARBA00022729"/>
    </source>
</evidence>
<gene>
    <name evidence="5" type="ORF">Epro_0448</name>
</gene>
<feature type="coiled-coil region" evidence="3">
    <location>
        <begin position="81"/>
        <end position="127"/>
    </location>
</feature>
<dbReference type="GO" id="GO:0005829">
    <property type="term" value="C:cytosol"/>
    <property type="evidence" value="ECO:0007669"/>
    <property type="project" value="TreeGrafter"/>
</dbReference>
<dbReference type="GO" id="GO:0050821">
    <property type="term" value="P:protein stabilization"/>
    <property type="evidence" value="ECO:0007669"/>
    <property type="project" value="TreeGrafter"/>
</dbReference>
<keyword evidence="2 4" id="KW-0732">Signal</keyword>
<keyword evidence="3" id="KW-0175">Coiled coil</keyword>
<dbReference type="KEGG" id="epo:Epro_0448"/>
<evidence type="ECO:0000256" key="3">
    <source>
        <dbReference type="SAM" id="Coils"/>
    </source>
</evidence>
<evidence type="ECO:0000256" key="1">
    <source>
        <dbReference type="ARBA" id="ARBA00009091"/>
    </source>
</evidence>
<name>A0A0G3WIX3_9BACT</name>
<feature type="signal peptide" evidence="4">
    <location>
        <begin position="1"/>
        <end position="21"/>
    </location>
</feature>
<dbReference type="InterPro" id="IPR005632">
    <property type="entry name" value="Chaperone_Skp"/>
</dbReference>
<dbReference type="PANTHER" id="PTHR35089:SF1">
    <property type="entry name" value="CHAPERONE PROTEIN SKP"/>
    <property type="match status" value="1"/>
</dbReference>
<dbReference type="STRING" id="1408281.Epro_0448"/>
<dbReference type="Gene3D" id="3.30.910.20">
    <property type="entry name" value="Skp domain"/>
    <property type="match status" value="1"/>
</dbReference>
<evidence type="ECO:0000313" key="5">
    <source>
        <dbReference type="EMBL" id="AKL97827.1"/>
    </source>
</evidence>
<accession>A0A0G3WIX3</accession>
<keyword evidence="6" id="KW-1185">Reference proteome</keyword>
<sequence length="197" mass="22373">MFSKKFLLPAIFLFLAASSYALELHVTGTPEKNVQSSISGIVFIDMEKAFENHPMTARYREVLQNFAKGRKELLDKLSSDIKTNENKLSEIAVKINEAQNRNDQATIEEYAKQFDGVKKTIENLRSTVSETSKRTKTELAIMEEKQSLTVLKDIELVLKEVAKRHRADIVLDKQSILVGSQNNEDVTDEVITRLKGR</sequence>
<dbReference type="Proteomes" id="UP000035337">
    <property type="component" value="Chromosome"/>
</dbReference>
<comment type="similarity">
    <text evidence="1">Belongs to the Skp family.</text>
</comment>
<dbReference type="SMART" id="SM00935">
    <property type="entry name" value="OmpH"/>
    <property type="match status" value="1"/>
</dbReference>
<proteinExistence type="inferred from homology"/>
<reference evidence="5" key="1">
    <citation type="submission" date="2014-09" db="EMBL/GenBank/DDBJ databases">
        <title>Complete genome sequence of Endomicrobium proavitum.</title>
        <authorList>
            <person name="Zheng H."/>
        </authorList>
    </citation>
    <scope>NUCLEOTIDE SEQUENCE [LARGE SCALE GENOMIC DNA]</scope>
    <source>
        <strain evidence="5">Rsa215</strain>
    </source>
</reference>
<evidence type="ECO:0000313" key="6">
    <source>
        <dbReference type="Proteomes" id="UP000035337"/>
    </source>
</evidence>
<organism evidence="5 6">
    <name type="scientific">Endomicrobium proavitum</name>
    <dbReference type="NCBI Taxonomy" id="1408281"/>
    <lineage>
        <taxon>Bacteria</taxon>
        <taxon>Pseudomonadati</taxon>
        <taxon>Elusimicrobiota</taxon>
        <taxon>Endomicrobiia</taxon>
        <taxon>Endomicrobiales</taxon>
        <taxon>Endomicrobiaceae</taxon>
        <taxon>Endomicrobium</taxon>
    </lineage>
</organism>
<dbReference type="Pfam" id="PF03938">
    <property type="entry name" value="OmpH"/>
    <property type="match status" value="1"/>
</dbReference>
<feature type="chain" id="PRO_5005186194" evidence="4">
    <location>
        <begin position="22"/>
        <end position="197"/>
    </location>
</feature>
<dbReference type="EMBL" id="CP009498">
    <property type="protein sequence ID" value="AKL97827.1"/>
    <property type="molecule type" value="Genomic_DNA"/>
</dbReference>
<protein>
    <submittedName>
        <fullName evidence="5">Outer membrane protein</fullName>
    </submittedName>
</protein>
<dbReference type="InterPro" id="IPR024930">
    <property type="entry name" value="Skp_dom_sf"/>
</dbReference>
<dbReference type="PANTHER" id="PTHR35089">
    <property type="entry name" value="CHAPERONE PROTEIN SKP"/>
    <property type="match status" value="1"/>
</dbReference>
<dbReference type="RefSeq" id="WP_052570212.1">
    <property type="nucleotide sequence ID" value="NZ_CP009498.1"/>
</dbReference>
<evidence type="ECO:0000256" key="4">
    <source>
        <dbReference type="SAM" id="SignalP"/>
    </source>
</evidence>
<dbReference type="SUPFAM" id="SSF111384">
    <property type="entry name" value="OmpH-like"/>
    <property type="match status" value="1"/>
</dbReference>